<dbReference type="InterPro" id="IPR001138">
    <property type="entry name" value="Zn2Cys6_DnaBD"/>
</dbReference>
<evidence type="ECO:0000259" key="7">
    <source>
        <dbReference type="PROSITE" id="PS50048"/>
    </source>
</evidence>
<dbReference type="SUPFAM" id="SSF57701">
    <property type="entry name" value="Zn2/Cys6 DNA-binding domain"/>
    <property type="match status" value="1"/>
</dbReference>
<dbReference type="EMBL" id="KZ805345">
    <property type="protein sequence ID" value="PVI02280.1"/>
    <property type="molecule type" value="Genomic_DNA"/>
</dbReference>
<keyword evidence="2" id="KW-0862">Zinc</keyword>
<evidence type="ECO:0000256" key="4">
    <source>
        <dbReference type="ARBA" id="ARBA00023125"/>
    </source>
</evidence>
<gene>
    <name evidence="8" type="ORF">DM02DRAFT_311331</name>
</gene>
<keyword evidence="1" id="KW-0479">Metal-binding</keyword>
<evidence type="ECO:0000313" key="9">
    <source>
        <dbReference type="Proteomes" id="UP000244855"/>
    </source>
</evidence>
<dbReference type="GO" id="GO:0000981">
    <property type="term" value="F:DNA-binding transcription factor activity, RNA polymerase II-specific"/>
    <property type="evidence" value="ECO:0007669"/>
    <property type="project" value="InterPro"/>
</dbReference>
<dbReference type="GO" id="GO:0008270">
    <property type="term" value="F:zinc ion binding"/>
    <property type="evidence" value="ECO:0007669"/>
    <property type="project" value="InterPro"/>
</dbReference>
<dbReference type="PROSITE" id="PS50048">
    <property type="entry name" value="ZN2_CY6_FUNGAL_2"/>
    <property type="match status" value="1"/>
</dbReference>
<evidence type="ECO:0000256" key="5">
    <source>
        <dbReference type="ARBA" id="ARBA00023163"/>
    </source>
</evidence>
<sequence length="626" mass="70631">MPYPKPENRKRVYKPKTSSGCKTCKVRRIKCDEIKPHCRRCTSTGRKCDGYAVVVPIVQPPVDRIEQIPGLFSRAQSTGLLATTGLQPRHSTPSVIGATLPLDVRHDLSSAEERSSFHFYNSYVSHQLSGFFTSTFWTHEVLVAAKTFPAIRYAVVALGAMHRRYAAGFHTGWMSSTVSASMERNGHVIFEVVPSCVRVESMSDKEMKFALMQANRAIREISSPAKQVDRITVLAVCTLFNCMACLQGRYLEATEHLRSGLKILREIDDHMEGAGFDNSTTLQRVEHPVRLRSLRSILIGLDVQARQMRTGVAAKDEWVPAPRHGMDMSKIDYVSGGLGLEDVKIYLESTLNEFLAWIQGLRTPRTVHTRSESTILKEFYGLKEQAEKGERLLNILLSRFSETDKKGYRQATTALRLLESVVNLGLRAFEVKFLDRSKTGEVGLFDNEDHFDGMMKMVEDLMEPESSPDPEPCYLLQTASLSINKPPLFTFSFGILTTLWWIAQQTPRPSQRIKAIKLMLKYPRREACWDGPMAGKIAWEAVLLEQQSVRDEFGIFGGTEQLAVPEHLRIRSVEMEYVGSTGIRIRFKNMRAVEQGKPGWTRTLIDDVGTLLEDTEISKTNRGESS</sequence>
<organism evidence="8 9">
    <name type="scientific">Periconia macrospinosa</name>
    <dbReference type="NCBI Taxonomy" id="97972"/>
    <lineage>
        <taxon>Eukaryota</taxon>
        <taxon>Fungi</taxon>
        <taxon>Dikarya</taxon>
        <taxon>Ascomycota</taxon>
        <taxon>Pezizomycotina</taxon>
        <taxon>Dothideomycetes</taxon>
        <taxon>Pleosporomycetidae</taxon>
        <taxon>Pleosporales</taxon>
        <taxon>Massarineae</taxon>
        <taxon>Periconiaceae</taxon>
        <taxon>Periconia</taxon>
    </lineage>
</organism>
<evidence type="ECO:0000256" key="6">
    <source>
        <dbReference type="ARBA" id="ARBA00023242"/>
    </source>
</evidence>
<dbReference type="InterPro" id="IPR052360">
    <property type="entry name" value="Transcr_Regulatory_Proteins"/>
</dbReference>
<keyword evidence="3" id="KW-0805">Transcription regulation</keyword>
<keyword evidence="6" id="KW-0539">Nucleus</keyword>
<evidence type="ECO:0000313" key="8">
    <source>
        <dbReference type="EMBL" id="PVI02280.1"/>
    </source>
</evidence>
<dbReference type="GO" id="GO:0003677">
    <property type="term" value="F:DNA binding"/>
    <property type="evidence" value="ECO:0007669"/>
    <property type="project" value="UniProtKB-KW"/>
</dbReference>
<dbReference type="Proteomes" id="UP000244855">
    <property type="component" value="Unassembled WGS sequence"/>
</dbReference>
<keyword evidence="9" id="KW-1185">Reference proteome</keyword>
<dbReference type="PANTHER" id="PTHR36206:SF12">
    <property type="entry name" value="ASPERCRYPTIN BIOSYNTHESIS CLUSTER-SPECIFIC TRANSCRIPTION REGULATOR ATNN-RELATED"/>
    <property type="match status" value="1"/>
</dbReference>
<dbReference type="InterPro" id="IPR036864">
    <property type="entry name" value="Zn2-C6_fun-type_DNA-bd_sf"/>
</dbReference>
<dbReference type="Pfam" id="PF00172">
    <property type="entry name" value="Zn_clus"/>
    <property type="match status" value="1"/>
</dbReference>
<evidence type="ECO:0000256" key="2">
    <source>
        <dbReference type="ARBA" id="ARBA00022833"/>
    </source>
</evidence>
<dbReference type="PANTHER" id="PTHR36206">
    <property type="entry name" value="ASPERCRYPTIN BIOSYNTHESIS CLUSTER-SPECIFIC TRANSCRIPTION REGULATOR ATNN-RELATED"/>
    <property type="match status" value="1"/>
</dbReference>
<dbReference type="AlphaFoldDB" id="A0A2V1DZG0"/>
<dbReference type="Gene3D" id="4.10.240.10">
    <property type="entry name" value="Zn(2)-C6 fungal-type DNA-binding domain"/>
    <property type="match status" value="1"/>
</dbReference>
<dbReference type="SMART" id="SM00066">
    <property type="entry name" value="GAL4"/>
    <property type="match status" value="1"/>
</dbReference>
<feature type="domain" description="Zn(2)-C6 fungal-type" evidence="7">
    <location>
        <begin position="20"/>
        <end position="48"/>
    </location>
</feature>
<name>A0A2V1DZG0_9PLEO</name>
<keyword evidence="5" id="KW-0804">Transcription</keyword>
<keyword evidence="4" id="KW-0238">DNA-binding</keyword>
<reference evidence="8 9" key="1">
    <citation type="journal article" date="2018" name="Sci. Rep.">
        <title>Comparative genomics provides insights into the lifestyle and reveals functional heterogeneity of dark septate endophytic fungi.</title>
        <authorList>
            <person name="Knapp D.G."/>
            <person name="Nemeth J.B."/>
            <person name="Barry K."/>
            <person name="Hainaut M."/>
            <person name="Henrissat B."/>
            <person name="Johnson J."/>
            <person name="Kuo A."/>
            <person name="Lim J.H.P."/>
            <person name="Lipzen A."/>
            <person name="Nolan M."/>
            <person name="Ohm R.A."/>
            <person name="Tamas L."/>
            <person name="Grigoriev I.V."/>
            <person name="Spatafora J.W."/>
            <person name="Nagy L.G."/>
            <person name="Kovacs G.M."/>
        </authorList>
    </citation>
    <scope>NUCLEOTIDE SEQUENCE [LARGE SCALE GENOMIC DNA]</scope>
    <source>
        <strain evidence="8 9">DSE2036</strain>
    </source>
</reference>
<dbReference type="PROSITE" id="PS00463">
    <property type="entry name" value="ZN2_CY6_FUNGAL_1"/>
    <property type="match status" value="1"/>
</dbReference>
<proteinExistence type="predicted"/>
<protein>
    <recommendedName>
        <fullName evidence="7">Zn(2)-C6 fungal-type domain-containing protein</fullName>
    </recommendedName>
</protein>
<dbReference type="CDD" id="cd00067">
    <property type="entry name" value="GAL4"/>
    <property type="match status" value="1"/>
</dbReference>
<dbReference type="OrthoDB" id="3598904at2759"/>
<evidence type="ECO:0000256" key="1">
    <source>
        <dbReference type="ARBA" id="ARBA00022723"/>
    </source>
</evidence>
<accession>A0A2V1DZG0</accession>
<evidence type="ECO:0000256" key="3">
    <source>
        <dbReference type="ARBA" id="ARBA00023015"/>
    </source>
</evidence>